<dbReference type="InterPro" id="IPR029058">
    <property type="entry name" value="AB_hydrolase_fold"/>
</dbReference>
<dbReference type="PANTHER" id="PTHR43433">
    <property type="entry name" value="HYDROLASE, ALPHA/BETA FOLD FAMILY PROTEIN"/>
    <property type="match status" value="1"/>
</dbReference>
<dbReference type="STRING" id="215250.A0A316YKJ1"/>
<dbReference type="AlphaFoldDB" id="A0A316YKJ1"/>
<dbReference type="SUPFAM" id="SSF53474">
    <property type="entry name" value="alpha/beta-Hydrolases"/>
    <property type="match status" value="1"/>
</dbReference>
<dbReference type="EMBL" id="KZ819637">
    <property type="protein sequence ID" value="PWN89729.1"/>
    <property type="molecule type" value="Genomic_DNA"/>
</dbReference>
<dbReference type="Proteomes" id="UP000245768">
    <property type="component" value="Unassembled WGS sequence"/>
</dbReference>
<dbReference type="GO" id="GO:0016787">
    <property type="term" value="F:hydrolase activity"/>
    <property type="evidence" value="ECO:0007669"/>
    <property type="project" value="UniProtKB-KW"/>
</dbReference>
<dbReference type="PANTHER" id="PTHR43433:SF5">
    <property type="entry name" value="AB HYDROLASE-1 DOMAIN-CONTAINING PROTEIN"/>
    <property type="match status" value="1"/>
</dbReference>
<evidence type="ECO:0000313" key="2">
    <source>
        <dbReference type="EMBL" id="PWN89729.1"/>
    </source>
</evidence>
<organism evidence="2 3">
    <name type="scientific">Acaromyces ingoldii</name>
    <dbReference type="NCBI Taxonomy" id="215250"/>
    <lineage>
        <taxon>Eukaryota</taxon>
        <taxon>Fungi</taxon>
        <taxon>Dikarya</taxon>
        <taxon>Basidiomycota</taxon>
        <taxon>Ustilaginomycotina</taxon>
        <taxon>Exobasidiomycetes</taxon>
        <taxon>Exobasidiales</taxon>
        <taxon>Cryptobasidiaceae</taxon>
        <taxon>Acaromyces</taxon>
    </lineage>
</organism>
<dbReference type="Pfam" id="PF00561">
    <property type="entry name" value="Abhydrolase_1"/>
    <property type="match status" value="1"/>
</dbReference>
<dbReference type="InterPro" id="IPR050471">
    <property type="entry name" value="AB_hydrolase"/>
</dbReference>
<accession>A0A316YKJ1</accession>
<keyword evidence="2" id="KW-0378">Hydrolase</keyword>
<keyword evidence="3" id="KW-1185">Reference proteome</keyword>
<dbReference type="PRINTS" id="PR00111">
    <property type="entry name" value="ABHYDROLASE"/>
</dbReference>
<dbReference type="InParanoid" id="A0A316YKJ1"/>
<feature type="domain" description="AB hydrolase-1" evidence="1">
    <location>
        <begin position="33"/>
        <end position="262"/>
    </location>
</feature>
<dbReference type="OrthoDB" id="8119704at2759"/>
<evidence type="ECO:0000259" key="1">
    <source>
        <dbReference type="Pfam" id="PF00561"/>
    </source>
</evidence>
<evidence type="ECO:0000313" key="3">
    <source>
        <dbReference type="Proteomes" id="UP000245768"/>
    </source>
</evidence>
<dbReference type="InterPro" id="IPR000073">
    <property type="entry name" value="AB_hydrolase_1"/>
</dbReference>
<dbReference type="Gene3D" id="3.40.50.1820">
    <property type="entry name" value="alpha/beta hydrolase"/>
    <property type="match status" value="1"/>
</dbReference>
<proteinExistence type="predicted"/>
<sequence length="278" mass="30428">MATTSYNSTPNLSIKVGGVAYAYRDLGSRMGVPLVLFNHWGAVLDDYDPAIVDALARSRRVIATNYRGVGASGGQVRASVEEMARDAIDLIRALGFDSVDLFGFSLGGMVAQDIALRAPELVRRLILVGTGPAGGKGIGKFGAVPWILVRGFLTMQDPKHHLFFPNTPDGQREAKDFVARIKERTVDRDQGPRISSYYRQLQAITAWGQRAPQDLGRIKIPVLITNGDNDIMVPTENSVDMAHRIPQAQLVIYENAGHGGHFQCHEDFVATVLPFLEE</sequence>
<dbReference type="RefSeq" id="XP_025376927.1">
    <property type="nucleotide sequence ID" value="XM_025518108.1"/>
</dbReference>
<dbReference type="GeneID" id="37040024"/>
<name>A0A316YKJ1_9BASI</name>
<protein>
    <submittedName>
        <fullName evidence="2">Alpha/beta hydrolase fold protein</fullName>
    </submittedName>
</protein>
<gene>
    <name evidence="2" type="ORF">FA10DRAFT_152245</name>
</gene>
<reference evidence="2" key="1">
    <citation type="journal article" date="2018" name="Mol. Biol. Evol.">
        <title>Broad Genomic Sampling Reveals a Smut Pathogenic Ancestry of the Fungal Clade Ustilaginomycotina.</title>
        <authorList>
            <person name="Kijpornyongpan T."/>
            <person name="Mondo S.J."/>
            <person name="Barry K."/>
            <person name="Sandor L."/>
            <person name="Lee J."/>
            <person name="Lipzen A."/>
            <person name="Pangilinan J."/>
            <person name="LaButti K."/>
            <person name="Hainaut M."/>
            <person name="Henrissat B."/>
            <person name="Grigoriev I.V."/>
            <person name="Spatafora J.W."/>
            <person name="Aime M.C."/>
        </authorList>
    </citation>
    <scope>NUCLEOTIDE SEQUENCE [LARGE SCALE GENOMIC DNA]</scope>
    <source>
        <strain evidence="2">MCA 4198</strain>
    </source>
</reference>